<proteinExistence type="predicted"/>
<evidence type="ECO:0000313" key="3">
    <source>
        <dbReference type="Proteomes" id="UP000199137"/>
    </source>
</evidence>
<evidence type="ECO:0000313" key="2">
    <source>
        <dbReference type="EMBL" id="SFP19468.1"/>
    </source>
</evidence>
<dbReference type="PANTHER" id="PTHR42831">
    <property type="entry name" value="FE-S PROTEIN MATURATION AUXILIARY FACTOR YITW"/>
    <property type="match status" value="1"/>
</dbReference>
<accession>A0A1I5NCC5</accession>
<dbReference type="STRING" id="112413.SAMN05421854_104336"/>
<dbReference type="InterPro" id="IPR052339">
    <property type="entry name" value="Fe-S_Maturation_MIP18"/>
</dbReference>
<dbReference type="AlphaFoldDB" id="A0A1I5NCC5"/>
<dbReference type="EMBL" id="FOWC01000004">
    <property type="protein sequence ID" value="SFP19468.1"/>
    <property type="molecule type" value="Genomic_DNA"/>
</dbReference>
<name>A0A1I5NCC5_9PSEU</name>
<dbReference type="Gene3D" id="3.30.300.130">
    <property type="entry name" value="Fe-S cluster assembly (FSCA)"/>
    <property type="match status" value="1"/>
</dbReference>
<dbReference type="InterPro" id="IPR002744">
    <property type="entry name" value="MIP18-like"/>
</dbReference>
<dbReference type="InterPro" id="IPR034904">
    <property type="entry name" value="FSCA_dom_sf"/>
</dbReference>
<dbReference type="Pfam" id="PF01883">
    <property type="entry name" value="FeS_assembly_P"/>
    <property type="match status" value="1"/>
</dbReference>
<organism evidence="2 3">
    <name type="scientific">Amycolatopsis rubida</name>
    <dbReference type="NCBI Taxonomy" id="112413"/>
    <lineage>
        <taxon>Bacteria</taxon>
        <taxon>Bacillati</taxon>
        <taxon>Actinomycetota</taxon>
        <taxon>Actinomycetes</taxon>
        <taxon>Pseudonocardiales</taxon>
        <taxon>Pseudonocardiaceae</taxon>
        <taxon>Amycolatopsis</taxon>
    </lineage>
</organism>
<sequence>MTTSAAPVDPRSLDPGTPRGQIVEALYEVIDPDLGINIVDLGFVLDVALDDDRHAILTMTLTSAACPLTGIMEDQIRTTLVGGLGLATGFHIDWIWTPAWTPARITDEGREQLRAIGFTM</sequence>
<gene>
    <name evidence="2" type="ORF">SAMN05421854_104336</name>
</gene>
<dbReference type="RefSeq" id="WP_093574224.1">
    <property type="nucleotide sequence ID" value="NZ_FOWC01000004.1"/>
</dbReference>
<dbReference type="OrthoDB" id="9805360at2"/>
<feature type="domain" description="MIP18 family-like" evidence="1">
    <location>
        <begin position="21"/>
        <end position="81"/>
    </location>
</feature>
<protein>
    <submittedName>
        <fullName evidence="2">Metal-sulfur cluster biosynthetic enzyme</fullName>
    </submittedName>
</protein>
<reference evidence="3" key="1">
    <citation type="submission" date="2016-10" db="EMBL/GenBank/DDBJ databases">
        <authorList>
            <person name="Varghese N."/>
            <person name="Submissions S."/>
        </authorList>
    </citation>
    <scope>NUCLEOTIDE SEQUENCE [LARGE SCALE GENOMIC DNA]</scope>
    <source>
        <strain evidence="3">DSM 44637</strain>
    </source>
</reference>
<dbReference type="Proteomes" id="UP000199137">
    <property type="component" value="Unassembled WGS sequence"/>
</dbReference>
<dbReference type="SUPFAM" id="SSF117916">
    <property type="entry name" value="Fe-S cluster assembly (FSCA) domain-like"/>
    <property type="match status" value="1"/>
</dbReference>
<dbReference type="PANTHER" id="PTHR42831:SF1">
    <property type="entry name" value="FE-S PROTEIN MATURATION AUXILIARY FACTOR YITW"/>
    <property type="match status" value="1"/>
</dbReference>
<evidence type="ECO:0000259" key="1">
    <source>
        <dbReference type="Pfam" id="PF01883"/>
    </source>
</evidence>